<dbReference type="Proteomes" id="UP000798808">
    <property type="component" value="Unassembled WGS sequence"/>
</dbReference>
<name>A0ABW9RR86_9BACT</name>
<protein>
    <submittedName>
        <fullName evidence="2">NAD-dependent epimerase/dehydratase family protein</fullName>
    </submittedName>
</protein>
<keyword evidence="3" id="KW-1185">Reference proteome</keyword>
<dbReference type="EMBL" id="SMLW01000594">
    <property type="protein sequence ID" value="MTI26699.1"/>
    <property type="molecule type" value="Genomic_DNA"/>
</dbReference>
<accession>A0ABW9RR86</accession>
<sequence>MILVTGANGFLGSYICRKLLKEQLPFIAMVRPSSDLSLLEDILEEITLHQGDILDTESFANVLEEADTIIHCAAIISYSAKDRHKMNEVNIEGTRNIVNMALASSTKYFIHISSVAALGRNTHAGQVDENNKWENSKWNTNYGESKYQAELEVWRAIMEGLDAVIINPSVILGPGDWNKSSARLFKYVWNEKPFYTSGVLNYVDVRDVADIVFKLLNKRVSGERYIVNADNIPIKDFFEKIAAAFNKKAPRIKANAFLMKLARILQGIKSLFSDSPPIITRETARIGNSKIYFDNSKIKSELNHNFVPLSDTINWTCEFYLKENLTEN</sequence>
<dbReference type="Pfam" id="PF01370">
    <property type="entry name" value="Epimerase"/>
    <property type="match status" value="1"/>
</dbReference>
<dbReference type="SUPFAM" id="SSF51735">
    <property type="entry name" value="NAD(P)-binding Rossmann-fold domains"/>
    <property type="match status" value="1"/>
</dbReference>
<reference evidence="2 3" key="1">
    <citation type="submission" date="2019-02" db="EMBL/GenBank/DDBJ databases">
        <authorList>
            <person name="Goldberg S.R."/>
            <person name="Haltli B.A."/>
            <person name="Correa H."/>
            <person name="Russell K.G."/>
        </authorList>
    </citation>
    <scope>NUCLEOTIDE SEQUENCE [LARGE SCALE GENOMIC DNA]</scope>
    <source>
        <strain evidence="2 3">JCM 16186</strain>
    </source>
</reference>
<feature type="domain" description="NAD-dependent epimerase/dehydratase" evidence="1">
    <location>
        <begin position="2"/>
        <end position="225"/>
    </location>
</feature>
<dbReference type="InterPro" id="IPR001509">
    <property type="entry name" value="Epimerase_deHydtase"/>
</dbReference>
<evidence type="ECO:0000313" key="2">
    <source>
        <dbReference type="EMBL" id="MTI26699.1"/>
    </source>
</evidence>
<gene>
    <name evidence="2" type="ORF">E1163_17220</name>
</gene>
<dbReference type="InterPro" id="IPR036291">
    <property type="entry name" value="NAD(P)-bd_dom_sf"/>
</dbReference>
<dbReference type="InterPro" id="IPR051783">
    <property type="entry name" value="NAD(P)-dependent_oxidoreduct"/>
</dbReference>
<evidence type="ECO:0000313" key="3">
    <source>
        <dbReference type="Proteomes" id="UP000798808"/>
    </source>
</evidence>
<organism evidence="2 3">
    <name type="scientific">Fulvivirga kasyanovii</name>
    <dbReference type="NCBI Taxonomy" id="396812"/>
    <lineage>
        <taxon>Bacteria</taxon>
        <taxon>Pseudomonadati</taxon>
        <taxon>Bacteroidota</taxon>
        <taxon>Cytophagia</taxon>
        <taxon>Cytophagales</taxon>
        <taxon>Fulvivirgaceae</taxon>
        <taxon>Fulvivirga</taxon>
    </lineage>
</organism>
<dbReference type="RefSeq" id="WP_155173710.1">
    <property type="nucleotide sequence ID" value="NZ_BAAAFL010000029.1"/>
</dbReference>
<dbReference type="PANTHER" id="PTHR48079">
    <property type="entry name" value="PROTEIN YEEZ"/>
    <property type="match status" value="1"/>
</dbReference>
<comment type="caution">
    <text evidence="2">The sequence shown here is derived from an EMBL/GenBank/DDBJ whole genome shotgun (WGS) entry which is preliminary data.</text>
</comment>
<proteinExistence type="predicted"/>
<dbReference type="PANTHER" id="PTHR48079:SF6">
    <property type="entry name" value="NAD(P)-BINDING DOMAIN-CONTAINING PROTEIN-RELATED"/>
    <property type="match status" value="1"/>
</dbReference>
<dbReference type="Gene3D" id="3.40.50.720">
    <property type="entry name" value="NAD(P)-binding Rossmann-like Domain"/>
    <property type="match status" value="1"/>
</dbReference>
<evidence type="ECO:0000259" key="1">
    <source>
        <dbReference type="Pfam" id="PF01370"/>
    </source>
</evidence>